<dbReference type="InterPro" id="IPR015925">
    <property type="entry name" value="Ryanodine_IP3_receptor"/>
</dbReference>
<feature type="non-terminal residue" evidence="2">
    <location>
        <position position="1"/>
    </location>
</feature>
<dbReference type="GO" id="GO:0006816">
    <property type="term" value="P:calcium ion transport"/>
    <property type="evidence" value="ECO:0007669"/>
    <property type="project" value="InterPro"/>
</dbReference>
<dbReference type="PANTHER" id="PTHR13715:SF99">
    <property type="entry name" value="INOSITOL 1,4,5-TRISPHOSPHATE RECEPTOR-LIKE PROTEIN A"/>
    <property type="match status" value="1"/>
</dbReference>
<dbReference type="Proteomes" id="UP000722791">
    <property type="component" value="Unassembled WGS sequence"/>
</dbReference>
<feature type="compositionally biased region" description="Gly residues" evidence="1">
    <location>
        <begin position="404"/>
        <end position="414"/>
    </location>
</feature>
<reference evidence="2" key="1">
    <citation type="journal article" date="2021" name="Proc. Natl. Acad. Sci. U.S.A.">
        <title>Three genomes in the algal genus Volvox reveal the fate of a haploid sex-determining region after a transition to homothallism.</title>
        <authorList>
            <person name="Yamamoto K."/>
            <person name="Hamaji T."/>
            <person name="Kawai-Toyooka H."/>
            <person name="Matsuzaki R."/>
            <person name="Takahashi F."/>
            <person name="Nishimura Y."/>
            <person name="Kawachi M."/>
            <person name="Noguchi H."/>
            <person name="Minakuchi Y."/>
            <person name="Umen J.G."/>
            <person name="Toyoda A."/>
            <person name="Nozaki H."/>
        </authorList>
    </citation>
    <scope>NUCLEOTIDE SEQUENCE</scope>
    <source>
        <strain evidence="2">NIES-3785</strain>
    </source>
</reference>
<dbReference type="EMBL" id="BNCQ01000107">
    <property type="protein sequence ID" value="GIM17352.1"/>
    <property type="molecule type" value="Genomic_DNA"/>
</dbReference>
<evidence type="ECO:0000313" key="3">
    <source>
        <dbReference type="Proteomes" id="UP000722791"/>
    </source>
</evidence>
<evidence type="ECO:0000256" key="1">
    <source>
        <dbReference type="SAM" id="MobiDB-lite"/>
    </source>
</evidence>
<organism evidence="2 3">
    <name type="scientific">Volvox reticuliferus</name>
    <dbReference type="NCBI Taxonomy" id="1737510"/>
    <lineage>
        <taxon>Eukaryota</taxon>
        <taxon>Viridiplantae</taxon>
        <taxon>Chlorophyta</taxon>
        <taxon>core chlorophytes</taxon>
        <taxon>Chlorophyceae</taxon>
        <taxon>CS clade</taxon>
        <taxon>Chlamydomonadales</taxon>
        <taxon>Volvocaceae</taxon>
        <taxon>Volvox</taxon>
    </lineage>
</organism>
<evidence type="ECO:0000313" key="2">
    <source>
        <dbReference type="EMBL" id="GIM17352.1"/>
    </source>
</evidence>
<gene>
    <name evidence="2" type="ORF">Vretimale_19875</name>
</gene>
<proteinExistence type="predicted"/>
<protein>
    <submittedName>
        <fullName evidence="2">Uncharacterized protein</fullName>
    </submittedName>
</protein>
<accession>A0A8J4GXM7</accession>
<dbReference type="AlphaFoldDB" id="A0A8J4GXM7"/>
<dbReference type="PANTHER" id="PTHR13715">
    <property type="entry name" value="RYANODINE RECEPTOR AND IP3 RECEPTOR"/>
    <property type="match status" value="1"/>
</dbReference>
<feature type="region of interest" description="Disordered" evidence="1">
    <location>
        <begin position="395"/>
        <end position="414"/>
    </location>
</feature>
<sequence length="414" mass="46149">MVLVCLFVQEMVQGPCFNNQQSLAGTNFLASCNRIFGCIEYSQKYIPRPDDHSGEDRKNCLNKCSVKCALLNLLASLLEACPSQDIPGRCYDILDFDVIDRQIGRLCRVLGMAGEPPRYPPDGDDVADCDPESPEDAQLMNISTTLENELLLLCSYVLKLNAVTPSRPPPLPYLSELYNGEEVEKMDKLTPEQQLYAAELQFFLQRRLGYVEINWKGQLVEPCYFKLTPECSNLVARQLWCNVTLDRINNTVSPDSRAFPTVKAAELVEVLEDVVDDIELESRLGRNRWLKAVSVVAQYRMRLLEATFYLAVGTLIFQALADARWGPKNRFKHSEQNWATIVLSVSVMLQSTCTLLLYMSFVYTELNKYMSHGVPKTIMAINQVAEQVAEWSGANGREEQGTAASGGGGGGGGG</sequence>
<comment type="caution">
    <text evidence="2">The sequence shown here is derived from an EMBL/GenBank/DDBJ whole genome shotgun (WGS) entry which is preliminary data.</text>
</comment>
<name>A0A8J4GXM7_9CHLO</name>